<organism evidence="1 2">
    <name type="scientific">Caenorhabditis bovis</name>
    <dbReference type="NCBI Taxonomy" id="2654633"/>
    <lineage>
        <taxon>Eukaryota</taxon>
        <taxon>Metazoa</taxon>
        <taxon>Ecdysozoa</taxon>
        <taxon>Nematoda</taxon>
        <taxon>Chromadorea</taxon>
        <taxon>Rhabditida</taxon>
        <taxon>Rhabditina</taxon>
        <taxon>Rhabditomorpha</taxon>
        <taxon>Rhabditoidea</taxon>
        <taxon>Rhabditidae</taxon>
        <taxon>Peloderinae</taxon>
        <taxon>Caenorhabditis</taxon>
    </lineage>
</organism>
<sequence length="124" mass="13795">MMNYNNLISNGQTAGNQSAMDQIQGLFESLSLSNSSQGPRLRAEDNTSVIRQGVLSELPALTSEYKRIIEIANILGSLKHDEIAVIRTKSAEHPPPESMEQLMAQMEMVVGVVEKMRAEKRQEH</sequence>
<proteinExistence type="predicted"/>
<accession>A0A8S1FCJ1</accession>
<gene>
    <name evidence="1" type="ORF">CBOVIS_LOCUS11974</name>
</gene>
<evidence type="ECO:0000313" key="1">
    <source>
        <dbReference type="EMBL" id="CAB3410451.1"/>
    </source>
</evidence>
<dbReference type="AlphaFoldDB" id="A0A8S1FCJ1"/>
<reference evidence="1 2" key="1">
    <citation type="submission" date="2020-04" db="EMBL/GenBank/DDBJ databases">
        <authorList>
            <person name="Laetsch R D."/>
            <person name="Stevens L."/>
            <person name="Kumar S."/>
            <person name="Blaxter L. M."/>
        </authorList>
    </citation>
    <scope>NUCLEOTIDE SEQUENCE [LARGE SCALE GENOMIC DNA]</scope>
</reference>
<name>A0A8S1FCJ1_9PELO</name>
<dbReference type="EMBL" id="CADEPM010000010">
    <property type="protein sequence ID" value="CAB3410451.1"/>
    <property type="molecule type" value="Genomic_DNA"/>
</dbReference>
<protein>
    <submittedName>
        <fullName evidence="1">Uncharacterized protein</fullName>
    </submittedName>
</protein>
<dbReference type="Proteomes" id="UP000494206">
    <property type="component" value="Unassembled WGS sequence"/>
</dbReference>
<comment type="caution">
    <text evidence="1">The sequence shown here is derived from an EMBL/GenBank/DDBJ whole genome shotgun (WGS) entry which is preliminary data.</text>
</comment>
<keyword evidence="2" id="KW-1185">Reference proteome</keyword>
<evidence type="ECO:0000313" key="2">
    <source>
        <dbReference type="Proteomes" id="UP000494206"/>
    </source>
</evidence>